<evidence type="ECO:0000256" key="6">
    <source>
        <dbReference type="ARBA" id="ARBA00037281"/>
    </source>
</evidence>
<dbReference type="InterPro" id="IPR029044">
    <property type="entry name" value="Nucleotide-diphossugar_trans"/>
</dbReference>
<dbReference type="InterPro" id="IPR001173">
    <property type="entry name" value="Glyco_trans_2-like"/>
</dbReference>
<comment type="similarity">
    <text evidence="8">Belongs to the glycosyltransferase 2 family. CrtQ subfamily.</text>
</comment>
<dbReference type="Proteomes" id="UP000193309">
    <property type="component" value="Unassembled WGS sequence"/>
</dbReference>
<evidence type="ECO:0000256" key="3">
    <source>
        <dbReference type="ARBA" id="ARBA00022676"/>
    </source>
</evidence>
<dbReference type="Gene3D" id="3.90.550.10">
    <property type="entry name" value="Spore Coat Polysaccharide Biosynthesis Protein SpsA, Chain A"/>
    <property type="match status" value="1"/>
</dbReference>
<dbReference type="SUPFAM" id="SSF53448">
    <property type="entry name" value="Nucleotide-diphospho-sugar transferases"/>
    <property type="match status" value="1"/>
</dbReference>
<evidence type="ECO:0000313" key="12">
    <source>
        <dbReference type="Proteomes" id="UP000193309"/>
    </source>
</evidence>
<feature type="domain" description="Glycosyltransferase 2-like" evidence="10">
    <location>
        <begin position="10"/>
        <end position="111"/>
    </location>
</feature>
<comment type="function">
    <text evidence="6">Catalyzes the glycosylation of 4,4'-diaponeurosporenoate, i.e. the esterification of glucose at the C1'' position with the carboxyl group of 4,4'-diaponeurosporenic acid, to form glycosyl-4,4'-diaponeurosporenoate. This is a step in the biosynthesis of staphyloxanthin, an orange pigment present in most staphylococci strains.</text>
</comment>
<protein>
    <recommendedName>
        <fullName evidence="9">4,4'-diaponeurosporenoate glycosyltransferase</fullName>
    </recommendedName>
</protein>
<evidence type="ECO:0000313" key="11">
    <source>
        <dbReference type="EMBL" id="SMG25275.1"/>
    </source>
</evidence>
<reference evidence="12" key="1">
    <citation type="submission" date="2017-04" db="EMBL/GenBank/DDBJ databases">
        <authorList>
            <person name="Varghese N."/>
            <person name="Submissions S."/>
        </authorList>
    </citation>
    <scope>NUCLEOTIDE SEQUENCE [LARGE SCALE GENOMIC DNA]</scope>
    <source>
        <strain evidence="12">VDS</strain>
    </source>
</reference>
<gene>
    <name evidence="11" type="ORF">SAMN06295981_1436</name>
</gene>
<proteinExistence type="inferred from homology"/>
<dbReference type="PANTHER" id="PTHR43646:SF2">
    <property type="entry name" value="GLYCOSYLTRANSFERASE 2-LIKE DOMAIN-CONTAINING PROTEIN"/>
    <property type="match status" value="1"/>
</dbReference>
<dbReference type="AlphaFoldDB" id="A0A1X7JD13"/>
<evidence type="ECO:0000256" key="8">
    <source>
        <dbReference type="ARBA" id="ARBA00038120"/>
    </source>
</evidence>
<dbReference type="GO" id="GO:0005886">
    <property type="term" value="C:plasma membrane"/>
    <property type="evidence" value="ECO:0007669"/>
    <property type="project" value="UniProtKB-SubCell"/>
</dbReference>
<organism evidence="11 12">
    <name type="scientific">Corynebacterium pollutisoli</name>
    <dbReference type="NCBI Taxonomy" id="1610489"/>
    <lineage>
        <taxon>Bacteria</taxon>
        <taxon>Bacillati</taxon>
        <taxon>Actinomycetota</taxon>
        <taxon>Actinomycetes</taxon>
        <taxon>Mycobacteriales</taxon>
        <taxon>Corynebacteriaceae</taxon>
        <taxon>Corynebacterium</taxon>
    </lineage>
</organism>
<comment type="subcellular location">
    <subcellularLocation>
        <location evidence="1">Cell membrane</location>
    </subcellularLocation>
</comment>
<keyword evidence="2" id="KW-1003">Cell membrane</keyword>
<keyword evidence="4 11" id="KW-0808">Transferase</keyword>
<evidence type="ECO:0000259" key="10">
    <source>
        <dbReference type="Pfam" id="PF00535"/>
    </source>
</evidence>
<dbReference type="EMBL" id="FXAR01000004">
    <property type="protein sequence ID" value="SMG25275.1"/>
    <property type="molecule type" value="Genomic_DNA"/>
</dbReference>
<comment type="pathway">
    <text evidence="7">Carotenoid biosynthesis; staphyloxanthin biosynthesis; staphyloxanthin from farnesyl diphosphate: step 4/5.</text>
</comment>
<dbReference type="GO" id="GO:0016757">
    <property type="term" value="F:glycosyltransferase activity"/>
    <property type="evidence" value="ECO:0007669"/>
    <property type="project" value="UniProtKB-KW"/>
</dbReference>
<name>A0A1X7JD13_9CORY</name>
<dbReference type="Pfam" id="PF00535">
    <property type="entry name" value="Glycos_transf_2"/>
    <property type="match status" value="1"/>
</dbReference>
<dbReference type="CDD" id="cd00761">
    <property type="entry name" value="Glyco_tranf_GTA_type"/>
    <property type="match status" value="1"/>
</dbReference>
<dbReference type="OrthoDB" id="9802632at2"/>
<keyword evidence="5" id="KW-0472">Membrane</keyword>
<keyword evidence="12" id="KW-1185">Reference proteome</keyword>
<keyword evidence="3" id="KW-0328">Glycosyltransferase</keyword>
<evidence type="ECO:0000256" key="7">
    <source>
        <dbReference type="ARBA" id="ARBA00037904"/>
    </source>
</evidence>
<dbReference type="RefSeq" id="WP_085549561.1">
    <property type="nucleotide sequence ID" value="NZ_FXAR01000004.1"/>
</dbReference>
<evidence type="ECO:0000256" key="5">
    <source>
        <dbReference type="ARBA" id="ARBA00023136"/>
    </source>
</evidence>
<evidence type="ECO:0000256" key="2">
    <source>
        <dbReference type="ARBA" id="ARBA00022475"/>
    </source>
</evidence>
<sequence>MPDPAPRTISIVIPCLNDAHLLRRCLASLHAQETPADEIIVVDNGSTDDTAAVAAQTGARVITEPRRGITWATHAGFDAAEGDILARVDADVHAPADYLTRLHAAWDAADRSPGRRVVGVTGVARFELPGWRGDLASATYLSAYRRSVGSALGHHPLFGTNYSVRRDWWQTIRPRLDSADTFSHEDMQMSFEVRPDETVWYQPDLTLDMDARPLHGARQTVRRFHRGMHTILRAWRYHPPHRRLAARGLLGERMKEVLA</sequence>
<dbReference type="PANTHER" id="PTHR43646">
    <property type="entry name" value="GLYCOSYLTRANSFERASE"/>
    <property type="match status" value="1"/>
</dbReference>
<evidence type="ECO:0000256" key="9">
    <source>
        <dbReference type="ARBA" id="ARBA00040345"/>
    </source>
</evidence>
<accession>A0A1X7JD13</accession>
<dbReference type="STRING" id="1610489.SAMN06295981_1436"/>
<evidence type="ECO:0000256" key="4">
    <source>
        <dbReference type="ARBA" id="ARBA00022679"/>
    </source>
</evidence>
<evidence type="ECO:0000256" key="1">
    <source>
        <dbReference type="ARBA" id="ARBA00004236"/>
    </source>
</evidence>